<dbReference type="Pfam" id="PF13460">
    <property type="entry name" value="NAD_binding_10"/>
    <property type="match status" value="1"/>
</dbReference>
<accession>A0AB39SLS3</accession>
<evidence type="ECO:0000256" key="1">
    <source>
        <dbReference type="SAM" id="MobiDB-lite"/>
    </source>
</evidence>
<dbReference type="Gene3D" id="3.40.50.720">
    <property type="entry name" value="NAD(P)-binding Rossmann-like Domain"/>
    <property type="match status" value="1"/>
</dbReference>
<feature type="domain" description="NAD(P)-binding" evidence="2">
    <location>
        <begin position="11"/>
        <end position="109"/>
    </location>
</feature>
<sequence length="257" mass="27115">MQKSTRIAVVGATGRVGRHVARVLEERDHQVVPISRSSGVDVVTGEGLAEALNGVEVIIDVSSTPSPEQASATEFFTTTARNLHQAGHKTGVRRMVVVSIIGIDGSTTGYNAAKLAHEKAALAGPLPTRIVRAAQFHEFVEQLVGWGTQGEVAYVPNMRTQLVAARTVAEKLVEVATDADPAPTGAPYPEIAGPRAENLADAARLLAARQGSPSRIEEVSDPTNPDRDLFENGGLLPGPHATLAGPTYADWLDQPTP</sequence>
<dbReference type="PANTHER" id="PTHR43162:SF1">
    <property type="entry name" value="PRESTALK A DIFFERENTIATION PROTEIN A"/>
    <property type="match status" value="1"/>
</dbReference>
<gene>
    <name evidence="3" type="ORF">AB5J50_49335</name>
</gene>
<dbReference type="SUPFAM" id="SSF51735">
    <property type="entry name" value="NAD(P)-binding Rossmann-fold domains"/>
    <property type="match status" value="1"/>
</dbReference>
<dbReference type="InterPro" id="IPR016040">
    <property type="entry name" value="NAD(P)-bd_dom"/>
</dbReference>
<dbReference type="AlphaFoldDB" id="A0AB39SLS3"/>
<proteinExistence type="predicted"/>
<feature type="region of interest" description="Disordered" evidence="1">
    <location>
        <begin position="209"/>
        <end position="257"/>
    </location>
</feature>
<dbReference type="InterPro" id="IPR051604">
    <property type="entry name" value="Ergot_Alk_Oxidoreductase"/>
</dbReference>
<dbReference type="PANTHER" id="PTHR43162">
    <property type="match status" value="1"/>
</dbReference>
<dbReference type="RefSeq" id="WP_369265033.1">
    <property type="nucleotide sequence ID" value="NZ_CP163440.1"/>
</dbReference>
<dbReference type="EMBL" id="CP163440">
    <property type="protein sequence ID" value="XDQ68206.1"/>
    <property type="molecule type" value="Genomic_DNA"/>
</dbReference>
<evidence type="ECO:0000313" key="3">
    <source>
        <dbReference type="EMBL" id="XDQ68206.1"/>
    </source>
</evidence>
<organism evidence="3">
    <name type="scientific">Streptomyces sp. R35</name>
    <dbReference type="NCBI Taxonomy" id="3238630"/>
    <lineage>
        <taxon>Bacteria</taxon>
        <taxon>Bacillati</taxon>
        <taxon>Actinomycetota</taxon>
        <taxon>Actinomycetes</taxon>
        <taxon>Kitasatosporales</taxon>
        <taxon>Streptomycetaceae</taxon>
        <taxon>Streptomyces</taxon>
    </lineage>
</organism>
<evidence type="ECO:0000259" key="2">
    <source>
        <dbReference type="Pfam" id="PF13460"/>
    </source>
</evidence>
<reference evidence="3" key="1">
    <citation type="submission" date="2024-07" db="EMBL/GenBank/DDBJ databases">
        <authorList>
            <person name="Yu S.T."/>
        </authorList>
    </citation>
    <scope>NUCLEOTIDE SEQUENCE</scope>
    <source>
        <strain evidence="3">R35</strain>
    </source>
</reference>
<protein>
    <submittedName>
        <fullName evidence="3">SDR family oxidoreductase</fullName>
    </submittedName>
</protein>
<name>A0AB39SLS3_9ACTN</name>
<dbReference type="InterPro" id="IPR036291">
    <property type="entry name" value="NAD(P)-bd_dom_sf"/>
</dbReference>